<evidence type="ECO:0000256" key="2">
    <source>
        <dbReference type="ARBA" id="ARBA00023125"/>
    </source>
</evidence>
<protein>
    <submittedName>
        <fullName evidence="5">Helix-turn-helix domain-containing protein</fullName>
    </submittedName>
</protein>
<name>A0ABW5CV62_9BACT</name>
<proteinExistence type="predicted"/>
<evidence type="ECO:0000256" key="3">
    <source>
        <dbReference type="ARBA" id="ARBA00023163"/>
    </source>
</evidence>
<sequence>MKDPDKKTETRPEEITAAFYAELEKHLTELEAGKAEHTFKINDLAELLHVHPTHLSNTLKTVTGLSPCDIYENKLMDIARKLLTETTKPVAEIARQLTYDPSNFSKFFKHFQGQTPKQFRDAYLAESIKTDLKKN</sequence>
<keyword evidence="6" id="KW-1185">Reference proteome</keyword>
<dbReference type="PANTHER" id="PTHR43280">
    <property type="entry name" value="ARAC-FAMILY TRANSCRIPTIONAL REGULATOR"/>
    <property type="match status" value="1"/>
</dbReference>
<evidence type="ECO:0000313" key="6">
    <source>
        <dbReference type="Proteomes" id="UP001597374"/>
    </source>
</evidence>
<dbReference type="EMBL" id="JBHUIM010000001">
    <property type="protein sequence ID" value="MFD2246351.1"/>
    <property type="molecule type" value="Genomic_DNA"/>
</dbReference>
<keyword evidence="1" id="KW-0805">Transcription regulation</keyword>
<keyword evidence="3" id="KW-0804">Transcription</keyword>
<dbReference type="PANTHER" id="PTHR43280:SF2">
    <property type="entry name" value="HTH-TYPE TRANSCRIPTIONAL REGULATOR EXSA"/>
    <property type="match status" value="1"/>
</dbReference>
<dbReference type="InterPro" id="IPR009057">
    <property type="entry name" value="Homeodomain-like_sf"/>
</dbReference>
<accession>A0ABW5CV62</accession>
<keyword evidence="2" id="KW-0238">DNA-binding</keyword>
<dbReference type="Pfam" id="PF12833">
    <property type="entry name" value="HTH_18"/>
    <property type="match status" value="1"/>
</dbReference>
<evidence type="ECO:0000313" key="5">
    <source>
        <dbReference type="EMBL" id="MFD2246351.1"/>
    </source>
</evidence>
<dbReference type="RefSeq" id="WP_250428054.1">
    <property type="nucleotide sequence ID" value="NZ_JALPRR010000001.1"/>
</dbReference>
<dbReference type="SUPFAM" id="SSF46689">
    <property type="entry name" value="Homeodomain-like"/>
    <property type="match status" value="1"/>
</dbReference>
<comment type="caution">
    <text evidence="5">The sequence shown here is derived from an EMBL/GenBank/DDBJ whole genome shotgun (WGS) entry which is preliminary data.</text>
</comment>
<evidence type="ECO:0000259" key="4">
    <source>
        <dbReference type="PROSITE" id="PS01124"/>
    </source>
</evidence>
<gene>
    <name evidence="5" type="ORF">ACFSKP_08800</name>
</gene>
<feature type="domain" description="HTH araC/xylS-type" evidence="4">
    <location>
        <begin position="24"/>
        <end position="122"/>
    </location>
</feature>
<dbReference type="Gene3D" id="1.10.10.60">
    <property type="entry name" value="Homeodomain-like"/>
    <property type="match status" value="2"/>
</dbReference>
<evidence type="ECO:0000256" key="1">
    <source>
        <dbReference type="ARBA" id="ARBA00023015"/>
    </source>
</evidence>
<reference evidence="6" key="1">
    <citation type="journal article" date="2019" name="Int. J. Syst. Evol. Microbiol.">
        <title>The Global Catalogue of Microorganisms (GCM) 10K type strain sequencing project: providing services to taxonomists for standard genome sequencing and annotation.</title>
        <authorList>
            <consortium name="The Broad Institute Genomics Platform"/>
            <consortium name="The Broad Institute Genome Sequencing Center for Infectious Disease"/>
            <person name="Wu L."/>
            <person name="Ma J."/>
        </authorList>
    </citation>
    <scope>NUCLEOTIDE SEQUENCE [LARGE SCALE GENOMIC DNA]</scope>
    <source>
        <strain evidence="6">CGMCC 4.1782</strain>
    </source>
</reference>
<organism evidence="5 6">
    <name type="scientific">Pontibacter ruber</name>
    <dbReference type="NCBI Taxonomy" id="1343895"/>
    <lineage>
        <taxon>Bacteria</taxon>
        <taxon>Pseudomonadati</taxon>
        <taxon>Bacteroidota</taxon>
        <taxon>Cytophagia</taxon>
        <taxon>Cytophagales</taxon>
        <taxon>Hymenobacteraceae</taxon>
        <taxon>Pontibacter</taxon>
    </lineage>
</organism>
<dbReference type="Proteomes" id="UP001597374">
    <property type="component" value="Unassembled WGS sequence"/>
</dbReference>
<dbReference type="InterPro" id="IPR018060">
    <property type="entry name" value="HTH_AraC"/>
</dbReference>
<dbReference type="PROSITE" id="PS01124">
    <property type="entry name" value="HTH_ARAC_FAMILY_2"/>
    <property type="match status" value="1"/>
</dbReference>
<dbReference type="SMART" id="SM00342">
    <property type="entry name" value="HTH_ARAC"/>
    <property type="match status" value="1"/>
</dbReference>